<keyword evidence="7" id="KW-1185">Reference proteome</keyword>
<proteinExistence type="inferred from homology"/>
<evidence type="ECO:0000313" key="7">
    <source>
        <dbReference type="Proteomes" id="UP000198703"/>
    </source>
</evidence>
<dbReference type="Pfam" id="PF00497">
    <property type="entry name" value="SBP_bac_3"/>
    <property type="match status" value="1"/>
</dbReference>
<dbReference type="STRING" id="89524.SAMN05444370_11044"/>
<accession>A0A1H4DHW9</accession>
<protein>
    <submittedName>
        <fullName evidence="6">Amino acid ABC transporter substrate-binding protein, PAAT family</fullName>
    </submittedName>
</protein>
<dbReference type="Proteomes" id="UP000198703">
    <property type="component" value="Unassembled WGS sequence"/>
</dbReference>
<dbReference type="PANTHER" id="PTHR30085:SF6">
    <property type="entry name" value="ABC TRANSPORTER GLUTAMINE-BINDING PROTEIN GLNH"/>
    <property type="match status" value="1"/>
</dbReference>
<dbReference type="GO" id="GO:0030288">
    <property type="term" value="C:outer membrane-bounded periplasmic space"/>
    <property type="evidence" value="ECO:0007669"/>
    <property type="project" value="TreeGrafter"/>
</dbReference>
<evidence type="ECO:0000259" key="5">
    <source>
        <dbReference type="SMART" id="SM00062"/>
    </source>
</evidence>
<dbReference type="CDD" id="cd13693">
    <property type="entry name" value="PBP2_polar_AA"/>
    <property type="match status" value="1"/>
</dbReference>
<dbReference type="AlphaFoldDB" id="A0A1H4DHW9"/>
<evidence type="ECO:0000256" key="3">
    <source>
        <dbReference type="ARBA" id="ARBA00022729"/>
    </source>
</evidence>
<dbReference type="RefSeq" id="WP_093254593.1">
    <property type="nucleotide sequence ID" value="NZ_FNQM01000010.1"/>
</dbReference>
<evidence type="ECO:0000313" key="6">
    <source>
        <dbReference type="EMBL" id="SEA72314.1"/>
    </source>
</evidence>
<name>A0A1H4DHW9_9RHOB</name>
<reference evidence="6 7" key="1">
    <citation type="submission" date="2016-10" db="EMBL/GenBank/DDBJ databases">
        <authorList>
            <person name="de Groot N.N."/>
        </authorList>
    </citation>
    <scope>NUCLEOTIDE SEQUENCE [LARGE SCALE GENOMIC DNA]</scope>
    <source>
        <strain evidence="6 7">DSM 15345</strain>
    </source>
</reference>
<sequence length="271" mass="29310">MRVTVATAAIALAAATLGPAGAASADVLADVKERGVLRVGVKADYRPYGFLNAEGEIVGIEPDLAQDVADDLGVELEMIPVVSSNRMQFLEQGRIDLMIATMTDTEERRKVVRIVDPNYYSSGTNVLARKQVGLKEWSDLEGAPVCGIQGAFYNRKTEEEFGAEIVAFTGTAEALTALEQNRCVAFVYDDAFIVSRLGEAAYADFEMPLDTIDDAPWGLAVALGEDAFADYMSEAIKGWHGSGRILALEDEYGVPHTPFSVKMHETYRTGG</sequence>
<dbReference type="InterPro" id="IPR051455">
    <property type="entry name" value="Bact_solute-bind_prot3"/>
</dbReference>
<feature type="signal peptide" evidence="4">
    <location>
        <begin position="1"/>
        <end position="22"/>
    </location>
</feature>
<evidence type="ECO:0000256" key="2">
    <source>
        <dbReference type="ARBA" id="ARBA00022448"/>
    </source>
</evidence>
<dbReference type="Gene3D" id="3.40.190.10">
    <property type="entry name" value="Periplasmic binding protein-like II"/>
    <property type="match status" value="2"/>
</dbReference>
<dbReference type="SUPFAM" id="SSF53850">
    <property type="entry name" value="Periplasmic binding protein-like II"/>
    <property type="match status" value="1"/>
</dbReference>
<dbReference type="SMART" id="SM00062">
    <property type="entry name" value="PBPb"/>
    <property type="match status" value="1"/>
</dbReference>
<dbReference type="PANTHER" id="PTHR30085">
    <property type="entry name" value="AMINO ACID ABC TRANSPORTER PERMEASE"/>
    <property type="match status" value="1"/>
</dbReference>
<comment type="similarity">
    <text evidence="1">Belongs to the bacterial solute-binding protein 3 family.</text>
</comment>
<organism evidence="6 7">
    <name type="scientific">Rubrimonas cliftonensis</name>
    <dbReference type="NCBI Taxonomy" id="89524"/>
    <lineage>
        <taxon>Bacteria</taxon>
        <taxon>Pseudomonadati</taxon>
        <taxon>Pseudomonadota</taxon>
        <taxon>Alphaproteobacteria</taxon>
        <taxon>Rhodobacterales</taxon>
        <taxon>Paracoccaceae</taxon>
        <taxon>Rubrimonas</taxon>
    </lineage>
</organism>
<gene>
    <name evidence="6" type="ORF">SAMN05444370_11044</name>
</gene>
<dbReference type="InterPro" id="IPR001638">
    <property type="entry name" value="Solute-binding_3/MltF_N"/>
</dbReference>
<evidence type="ECO:0000256" key="4">
    <source>
        <dbReference type="SAM" id="SignalP"/>
    </source>
</evidence>
<dbReference type="EMBL" id="FNQM01000010">
    <property type="protein sequence ID" value="SEA72314.1"/>
    <property type="molecule type" value="Genomic_DNA"/>
</dbReference>
<dbReference type="GO" id="GO:0005576">
    <property type="term" value="C:extracellular region"/>
    <property type="evidence" value="ECO:0007669"/>
    <property type="project" value="TreeGrafter"/>
</dbReference>
<evidence type="ECO:0000256" key="1">
    <source>
        <dbReference type="ARBA" id="ARBA00010333"/>
    </source>
</evidence>
<dbReference type="OrthoDB" id="9814231at2"/>
<keyword evidence="3 4" id="KW-0732">Signal</keyword>
<feature type="domain" description="Solute-binding protein family 3/N-terminal" evidence="5">
    <location>
        <begin position="36"/>
        <end position="256"/>
    </location>
</feature>
<feature type="chain" id="PRO_5011473522" evidence="4">
    <location>
        <begin position="23"/>
        <end position="271"/>
    </location>
</feature>
<keyword evidence="2" id="KW-0813">Transport</keyword>
<dbReference type="GO" id="GO:0006865">
    <property type="term" value="P:amino acid transport"/>
    <property type="evidence" value="ECO:0007669"/>
    <property type="project" value="TreeGrafter"/>
</dbReference>